<feature type="signal peptide" evidence="1">
    <location>
        <begin position="1"/>
        <end position="23"/>
    </location>
</feature>
<dbReference type="AlphaFoldDB" id="A0A916YXE2"/>
<organism evidence="2 3">
    <name type="scientific">Croceicoccus mobilis</name>
    <dbReference type="NCBI Taxonomy" id="1703339"/>
    <lineage>
        <taxon>Bacteria</taxon>
        <taxon>Pseudomonadati</taxon>
        <taxon>Pseudomonadota</taxon>
        <taxon>Alphaproteobacteria</taxon>
        <taxon>Sphingomonadales</taxon>
        <taxon>Erythrobacteraceae</taxon>
        <taxon>Croceicoccus</taxon>
    </lineage>
</organism>
<dbReference type="Proteomes" id="UP000612349">
    <property type="component" value="Unassembled WGS sequence"/>
</dbReference>
<dbReference type="EMBL" id="BMIP01000002">
    <property type="protein sequence ID" value="GGD65158.1"/>
    <property type="molecule type" value="Genomic_DNA"/>
</dbReference>
<feature type="chain" id="PRO_5037127752" description="EF-hand domain-containing protein" evidence="1">
    <location>
        <begin position="24"/>
        <end position="165"/>
    </location>
</feature>
<protein>
    <recommendedName>
        <fullName evidence="4">EF-hand domain-containing protein</fullName>
    </recommendedName>
</protein>
<dbReference type="RefSeq" id="WP_066775387.1">
    <property type="nucleotide sequence ID" value="NZ_BMIP01000002.1"/>
</dbReference>
<keyword evidence="3" id="KW-1185">Reference proteome</keyword>
<evidence type="ECO:0000313" key="3">
    <source>
        <dbReference type="Proteomes" id="UP000612349"/>
    </source>
</evidence>
<sequence>MGRKFTAFMAAALLGSTGTPLQAQDSVEAEAITDEGDGTISQDQFARMLAAMASGESMMSGVELNTAIEAAQAHPLGTADNPVRTTMPEGEAQYLDALRCSDNRPPAYRRLSSGGTGPYGNIVDYFEVACPDTTHEIVMDMYHGGYVESEAVPGFTIDAWWKAGG</sequence>
<dbReference type="OrthoDB" id="6025791at2"/>
<name>A0A916YXE2_9SPHN</name>
<comment type="caution">
    <text evidence="2">The sequence shown here is derived from an EMBL/GenBank/DDBJ whole genome shotgun (WGS) entry which is preliminary data.</text>
</comment>
<evidence type="ECO:0000256" key="1">
    <source>
        <dbReference type="SAM" id="SignalP"/>
    </source>
</evidence>
<accession>A0A916YXE2</accession>
<reference evidence="2" key="1">
    <citation type="journal article" date="2014" name="Int. J. Syst. Evol. Microbiol.">
        <title>Complete genome sequence of Corynebacterium casei LMG S-19264T (=DSM 44701T), isolated from a smear-ripened cheese.</title>
        <authorList>
            <consortium name="US DOE Joint Genome Institute (JGI-PGF)"/>
            <person name="Walter F."/>
            <person name="Albersmeier A."/>
            <person name="Kalinowski J."/>
            <person name="Ruckert C."/>
        </authorList>
    </citation>
    <scope>NUCLEOTIDE SEQUENCE</scope>
    <source>
        <strain evidence="2">CGMCC 1.15360</strain>
    </source>
</reference>
<evidence type="ECO:0000313" key="2">
    <source>
        <dbReference type="EMBL" id="GGD65158.1"/>
    </source>
</evidence>
<proteinExistence type="predicted"/>
<evidence type="ECO:0008006" key="4">
    <source>
        <dbReference type="Google" id="ProtNLM"/>
    </source>
</evidence>
<gene>
    <name evidence="2" type="ORF">GCM10010990_13320</name>
</gene>
<reference evidence="2" key="2">
    <citation type="submission" date="2020-09" db="EMBL/GenBank/DDBJ databases">
        <authorList>
            <person name="Sun Q."/>
            <person name="Zhou Y."/>
        </authorList>
    </citation>
    <scope>NUCLEOTIDE SEQUENCE</scope>
    <source>
        <strain evidence="2">CGMCC 1.15360</strain>
    </source>
</reference>
<keyword evidence="1" id="KW-0732">Signal</keyword>